<dbReference type="Pfam" id="PF12412">
    <property type="entry name" value="DUF3667"/>
    <property type="match status" value="1"/>
</dbReference>
<dbReference type="InterPro" id="IPR022134">
    <property type="entry name" value="DUF3667"/>
</dbReference>
<feature type="transmembrane region" description="Helical" evidence="1">
    <location>
        <begin position="220"/>
        <end position="243"/>
    </location>
</feature>
<keyword evidence="1" id="KW-0812">Transmembrane</keyword>
<name>A0A382WKY9_9ZZZZ</name>
<feature type="non-terminal residue" evidence="2">
    <location>
        <position position="1"/>
    </location>
</feature>
<protein>
    <recommendedName>
        <fullName evidence="3">DUF3667 domain-containing protein</fullName>
    </recommendedName>
</protein>
<keyword evidence="1" id="KW-1133">Transmembrane helix</keyword>
<evidence type="ECO:0000313" key="2">
    <source>
        <dbReference type="EMBL" id="SVD59606.1"/>
    </source>
</evidence>
<accession>A0A382WKY9</accession>
<sequence>EFLVNVFSLDSKIFLTLKLLLTKPGYLSSEYITGRQKKYVLPGKLYLFLSVLTILIISLIRDSDGLNYMKFSYDRLGILISNDIDGSTPNRWGGYGGSLNWDSIDSPITKIDTSSLYSKAFLLCFPIYALILKLFYRKKMYIHNMILSLHNHIFILLIILISIPISILTGYNLFGDPTGSGAQAVDKIITYITFFSLSSYIYLSAFNYYKESKLITLIKFIPLVIGWFIVLAYSFVFIAYLFISFPKIFY</sequence>
<dbReference type="AlphaFoldDB" id="A0A382WKY9"/>
<reference evidence="2" key="1">
    <citation type="submission" date="2018-05" db="EMBL/GenBank/DDBJ databases">
        <authorList>
            <person name="Lanie J.A."/>
            <person name="Ng W.-L."/>
            <person name="Kazmierczak K.M."/>
            <person name="Andrzejewski T.M."/>
            <person name="Davidsen T.M."/>
            <person name="Wayne K.J."/>
            <person name="Tettelin H."/>
            <person name="Glass J.I."/>
            <person name="Rusch D."/>
            <person name="Podicherti R."/>
            <person name="Tsui H.-C.T."/>
            <person name="Winkler M.E."/>
        </authorList>
    </citation>
    <scope>NUCLEOTIDE SEQUENCE</scope>
</reference>
<proteinExistence type="predicted"/>
<keyword evidence="1" id="KW-0472">Membrane</keyword>
<gene>
    <name evidence="2" type="ORF">METZ01_LOCUS412460</name>
</gene>
<dbReference type="EMBL" id="UINC01160773">
    <property type="protein sequence ID" value="SVD59606.1"/>
    <property type="molecule type" value="Genomic_DNA"/>
</dbReference>
<feature type="transmembrane region" description="Helical" evidence="1">
    <location>
        <begin position="188"/>
        <end position="208"/>
    </location>
</feature>
<evidence type="ECO:0000256" key="1">
    <source>
        <dbReference type="SAM" id="Phobius"/>
    </source>
</evidence>
<evidence type="ECO:0008006" key="3">
    <source>
        <dbReference type="Google" id="ProtNLM"/>
    </source>
</evidence>
<feature type="transmembrane region" description="Helical" evidence="1">
    <location>
        <begin position="148"/>
        <end position="168"/>
    </location>
</feature>
<feature type="transmembrane region" description="Helical" evidence="1">
    <location>
        <begin position="45"/>
        <end position="61"/>
    </location>
</feature>
<organism evidence="2">
    <name type="scientific">marine metagenome</name>
    <dbReference type="NCBI Taxonomy" id="408172"/>
    <lineage>
        <taxon>unclassified sequences</taxon>
        <taxon>metagenomes</taxon>
        <taxon>ecological metagenomes</taxon>
    </lineage>
</organism>
<feature type="transmembrane region" description="Helical" evidence="1">
    <location>
        <begin position="116"/>
        <end position="136"/>
    </location>
</feature>